<keyword evidence="2" id="KW-1185">Reference proteome</keyword>
<protein>
    <recommendedName>
        <fullName evidence="3">Lipoprotein</fullName>
    </recommendedName>
</protein>
<dbReference type="AlphaFoldDB" id="A0A828Y506"/>
<dbReference type="Proteomes" id="UP000006339">
    <property type="component" value="Unassembled WGS sequence"/>
</dbReference>
<evidence type="ECO:0008006" key="3">
    <source>
        <dbReference type="Google" id="ProtNLM"/>
    </source>
</evidence>
<comment type="caution">
    <text evidence="1">The sequence shown here is derived from an EMBL/GenBank/DDBJ whole genome shotgun (WGS) entry which is preliminary data.</text>
</comment>
<gene>
    <name evidence="1" type="ORF">LEP1GSC131_1208</name>
</gene>
<organism evidence="1 2">
    <name type="scientific">Leptospira kirschneri str. 200802841</name>
    <dbReference type="NCBI Taxonomy" id="1193047"/>
    <lineage>
        <taxon>Bacteria</taxon>
        <taxon>Pseudomonadati</taxon>
        <taxon>Spirochaetota</taxon>
        <taxon>Spirochaetia</taxon>
        <taxon>Leptospirales</taxon>
        <taxon>Leptospiraceae</taxon>
        <taxon>Leptospira</taxon>
    </lineage>
</organism>
<evidence type="ECO:0000313" key="1">
    <source>
        <dbReference type="EMBL" id="EKO51977.1"/>
    </source>
</evidence>
<proteinExistence type="predicted"/>
<name>A0A828Y506_9LEPT</name>
<reference evidence="1" key="1">
    <citation type="submission" date="2012-10" db="EMBL/GenBank/DDBJ databases">
        <authorList>
            <person name="Harkins D.M."/>
            <person name="Durkin A.S."/>
            <person name="Brinkac L.M."/>
            <person name="Selengut J.D."/>
            <person name="Sanka R."/>
            <person name="DePew J."/>
            <person name="Purushe J."/>
            <person name="Picardeau M."/>
            <person name="Werts C."/>
            <person name="Goarant C."/>
            <person name="Vinetz J.M."/>
            <person name="Sutton G.G."/>
            <person name="Nelson W.C."/>
            <person name="Fouts D.E."/>
        </authorList>
    </citation>
    <scope>NUCLEOTIDE SEQUENCE [LARGE SCALE GENOMIC DNA]</scope>
    <source>
        <strain evidence="1">200802841</strain>
    </source>
</reference>
<dbReference type="EMBL" id="AKWH02000032">
    <property type="protein sequence ID" value="EKO51977.1"/>
    <property type="molecule type" value="Genomic_DNA"/>
</dbReference>
<accession>A0A828Y506</accession>
<evidence type="ECO:0000313" key="2">
    <source>
        <dbReference type="Proteomes" id="UP000006339"/>
    </source>
</evidence>
<sequence length="428" mass="46093">MKQNKNKFQRGMLKIAIFATTALFLITNCKKDKDDNTLELLLALSLMGGGSSAEFQLSTTSALVAARTANANSRQFRMLPHSTLLTDLAGDNPENYGDGVADGFNDRFITPEAVSMELCQLLAYKSVAKGGPAVGSETLDNASFIAFKFPSNLPPGVDFGPCSGGAAIIALKGKEKGRVPINPIPAAEIQDYDRIGFVMESFSYYFNPNDVPENAYRYVDLALNPLAGDHLDTDIVRGDVITKIWKNGCPASFANSASAFFPQMVLEKGESLPMGTTCSIGEALIHAGSGAFFTPNVNYKAQFTTDPDSFLNPPSAPGVFYNAAQKLKFKVPASVSNLSATTPYILITNINTAKGEKNSGESPREMNLSFDISADNTLFWDSNDGNNVFSPQLDIADRPNATSGEDNLTNTARKNMIFHLPTIISSLK</sequence>
<dbReference type="RefSeq" id="WP_004770277.1">
    <property type="nucleotide sequence ID" value="NZ_AKWH02000032.1"/>
</dbReference>
<dbReference type="NCBIfam" id="NF047529">
    <property type="entry name" value="SrpA"/>
    <property type="match status" value="1"/>
</dbReference>